<dbReference type="Proteomes" id="UP000182278">
    <property type="component" value="Unassembled WGS sequence"/>
</dbReference>
<dbReference type="STRING" id="1817893.AUJ66_03875"/>
<name>A0A1J4SF04_9BACT</name>
<feature type="domain" description="Uroporphyrinogen decarboxylase (URO-D)" evidence="1">
    <location>
        <begin position="6"/>
        <end position="95"/>
    </location>
</feature>
<dbReference type="PANTHER" id="PTHR47099:SF1">
    <property type="entry name" value="METHYLCOBAMIDE:COM METHYLTRANSFERASE MTBA"/>
    <property type="match status" value="1"/>
</dbReference>
<comment type="caution">
    <text evidence="2">The sequence shown here is derived from an EMBL/GenBank/DDBJ whole genome shotgun (WGS) entry which is preliminary data.</text>
</comment>
<reference evidence="2 3" key="1">
    <citation type="journal article" date="2016" name="Environ. Microbiol.">
        <title>Genomic resolution of a cold subsurface aquifer community provides metabolic insights for novel microbes adapted to high CO concentrations.</title>
        <authorList>
            <person name="Probst A.J."/>
            <person name="Castelle C.J."/>
            <person name="Singh A."/>
            <person name="Brown C.T."/>
            <person name="Anantharaman K."/>
            <person name="Sharon I."/>
            <person name="Hug L.A."/>
            <person name="Burstein D."/>
            <person name="Emerson J.B."/>
            <person name="Thomas B.C."/>
            <person name="Banfield J.F."/>
        </authorList>
    </citation>
    <scope>NUCLEOTIDE SEQUENCE [LARGE SCALE GENOMIC DNA]</scope>
    <source>
        <strain evidence="2">CG1_02_38_46</strain>
    </source>
</reference>
<dbReference type="EMBL" id="MNUO01000055">
    <property type="protein sequence ID" value="OIN97266.1"/>
    <property type="molecule type" value="Genomic_DNA"/>
</dbReference>
<protein>
    <recommendedName>
        <fullName evidence="1">Uroporphyrinogen decarboxylase (URO-D) domain-containing protein</fullName>
    </recommendedName>
</protein>
<dbReference type="AlphaFoldDB" id="A0A1J4SF04"/>
<organism evidence="2 3">
    <name type="scientific">Candidatus Desantisbacteria bacterium CG1_02_38_46</name>
    <dbReference type="NCBI Taxonomy" id="1817893"/>
    <lineage>
        <taxon>Bacteria</taxon>
        <taxon>Candidatus Desantisiibacteriota</taxon>
    </lineage>
</organism>
<evidence type="ECO:0000313" key="2">
    <source>
        <dbReference type="EMBL" id="OIN97266.1"/>
    </source>
</evidence>
<gene>
    <name evidence="2" type="ORF">AUJ66_03875</name>
</gene>
<dbReference type="InterPro" id="IPR052024">
    <property type="entry name" value="Methanogen_methyltrans"/>
</dbReference>
<dbReference type="Gene3D" id="3.20.20.210">
    <property type="match status" value="1"/>
</dbReference>
<dbReference type="GO" id="GO:0006779">
    <property type="term" value="P:porphyrin-containing compound biosynthetic process"/>
    <property type="evidence" value="ECO:0007669"/>
    <property type="project" value="InterPro"/>
</dbReference>
<dbReference type="InterPro" id="IPR000257">
    <property type="entry name" value="Uroporphyrinogen_deCOase"/>
</dbReference>
<sequence length="96" mass="10541">MLFGQSGVDAHYEVDTRAGMELRKVRDAFPHLTLFGVISSHTLDTGTKEDVEKEVLSCIEAAKEKGSIVVGCSNIIASTTPIENVKAMVETIRKYR</sequence>
<dbReference type="PANTHER" id="PTHR47099">
    <property type="entry name" value="METHYLCOBAMIDE:COM METHYLTRANSFERASE MTBA"/>
    <property type="match status" value="1"/>
</dbReference>
<evidence type="ECO:0000313" key="3">
    <source>
        <dbReference type="Proteomes" id="UP000182278"/>
    </source>
</evidence>
<dbReference type="Pfam" id="PF01208">
    <property type="entry name" value="URO-D"/>
    <property type="match status" value="1"/>
</dbReference>
<dbReference type="SUPFAM" id="SSF51726">
    <property type="entry name" value="UROD/MetE-like"/>
    <property type="match status" value="1"/>
</dbReference>
<proteinExistence type="predicted"/>
<dbReference type="InterPro" id="IPR038071">
    <property type="entry name" value="UROD/MetE-like_sf"/>
</dbReference>
<evidence type="ECO:0000259" key="1">
    <source>
        <dbReference type="Pfam" id="PF01208"/>
    </source>
</evidence>
<accession>A0A1J4SF04</accession>
<dbReference type="GO" id="GO:0004853">
    <property type="term" value="F:uroporphyrinogen decarboxylase activity"/>
    <property type="evidence" value="ECO:0007669"/>
    <property type="project" value="InterPro"/>
</dbReference>